<organism evidence="1">
    <name type="scientific">hydrocarbon metagenome</name>
    <dbReference type="NCBI Taxonomy" id="938273"/>
    <lineage>
        <taxon>unclassified sequences</taxon>
        <taxon>metagenomes</taxon>
        <taxon>ecological metagenomes</taxon>
    </lineage>
</organism>
<dbReference type="AlphaFoldDB" id="A0A0W8FIZ9"/>
<proteinExistence type="predicted"/>
<protein>
    <submittedName>
        <fullName evidence="1">Uncharacterized protein</fullName>
    </submittedName>
</protein>
<dbReference type="EMBL" id="LNQE01001132">
    <property type="protein sequence ID" value="KUG20876.1"/>
    <property type="molecule type" value="Genomic_DNA"/>
</dbReference>
<name>A0A0W8FIZ9_9ZZZZ</name>
<sequence length="71" mass="7677">MHGRGRVFPSPKNRDDQLPAGCFAGSTLYQTAIATGGIASGMISPTQMGCPLHDHYRRIPHDPAIKQGKEM</sequence>
<accession>A0A0W8FIZ9</accession>
<reference evidence="1" key="1">
    <citation type="journal article" date="2015" name="Proc. Natl. Acad. Sci. U.S.A.">
        <title>Networks of energetic and metabolic interactions define dynamics in microbial communities.</title>
        <authorList>
            <person name="Embree M."/>
            <person name="Liu J.K."/>
            <person name="Al-Bassam M.M."/>
            <person name="Zengler K."/>
        </authorList>
    </citation>
    <scope>NUCLEOTIDE SEQUENCE</scope>
</reference>
<comment type="caution">
    <text evidence="1">The sequence shown here is derived from an EMBL/GenBank/DDBJ whole genome shotgun (WGS) entry which is preliminary data.</text>
</comment>
<evidence type="ECO:0000313" key="1">
    <source>
        <dbReference type="EMBL" id="KUG20876.1"/>
    </source>
</evidence>
<gene>
    <name evidence="1" type="ORF">ASZ90_009397</name>
</gene>